<dbReference type="OrthoDB" id="9378527at2759"/>
<feature type="compositionally biased region" description="Low complexity" evidence="8">
    <location>
        <begin position="630"/>
        <end position="643"/>
    </location>
</feature>
<feature type="compositionally biased region" description="Polar residues" evidence="8">
    <location>
        <begin position="966"/>
        <end position="991"/>
    </location>
</feature>
<feature type="compositionally biased region" description="Basic and acidic residues" evidence="8">
    <location>
        <begin position="228"/>
        <end position="242"/>
    </location>
</feature>
<keyword evidence="4 7" id="KW-0493">Microtubule</keyword>
<evidence type="ECO:0000313" key="10">
    <source>
        <dbReference type="Proteomes" id="UP000316079"/>
    </source>
</evidence>
<dbReference type="GO" id="GO:0000226">
    <property type="term" value="P:microtubule cytoskeleton organization"/>
    <property type="evidence" value="ECO:0007669"/>
    <property type="project" value="TreeGrafter"/>
</dbReference>
<keyword evidence="3" id="KW-0597">Phosphoprotein</keyword>
<name>A0A553ML09_9TELE</name>
<dbReference type="PANTHER" id="PTHR11501">
    <property type="entry name" value="MICROTUBULE-ASSOCIATED PROTEIN"/>
    <property type="match status" value="1"/>
</dbReference>
<keyword evidence="2 7" id="KW-0963">Cytoplasm</keyword>
<organism evidence="9 10">
    <name type="scientific">Danionella cerebrum</name>
    <dbReference type="NCBI Taxonomy" id="2873325"/>
    <lineage>
        <taxon>Eukaryota</taxon>
        <taxon>Metazoa</taxon>
        <taxon>Chordata</taxon>
        <taxon>Craniata</taxon>
        <taxon>Vertebrata</taxon>
        <taxon>Euteleostomi</taxon>
        <taxon>Actinopterygii</taxon>
        <taxon>Neopterygii</taxon>
        <taxon>Teleostei</taxon>
        <taxon>Ostariophysi</taxon>
        <taxon>Cypriniformes</taxon>
        <taxon>Danionidae</taxon>
        <taxon>Danioninae</taxon>
        <taxon>Danionella</taxon>
    </lineage>
</organism>
<keyword evidence="5" id="KW-0677">Repeat</keyword>
<feature type="compositionally biased region" description="Basic and acidic residues" evidence="8">
    <location>
        <begin position="391"/>
        <end position="411"/>
    </location>
</feature>
<proteinExistence type="predicted"/>
<dbReference type="AlphaFoldDB" id="A0A553ML09"/>
<comment type="subcellular location">
    <subcellularLocation>
        <location evidence="1 7">Cytoplasm</location>
        <location evidence="1 7">Cytoskeleton</location>
    </subcellularLocation>
</comment>
<evidence type="ECO:0000256" key="5">
    <source>
        <dbReference type="ARBA" id="ARBA00022737"/>
    </source>
</evidence>
<dbReference type="InterPro" id="IPR001084">
    <property type="entry name" value="MAP_tubulin-bd_rpt"/>
</dbReference>
<protein>
    <recommendedName>
        <fullName evidence="7">Microtubule-associated protein</fullName>
    </recommendedName>
</protein>
<reference evidence="9 10" key="1">
    <citation type="journal article" date="2019" name="Sci. Data">
        <title>Hybrid genome assembly and annotation of Danionella translucida.</title>
        <authorList>
            <person name="Kadobianskyi M."/>
            <person name="Schulze L."/>
            <person name="Schuelke M."/>
            <person name="Judkewitz B."/>
        </authorList>
    </citation>
    <scope>NUCLEOTIDE SEQUENCE [LARGE SCALE GENOMIC DNA]</scope>
    <source>
        <strain evidence="9 10">Bolton</strain>
    </source>
</reference>
<dbReference type="PANTHER" id="PTHR11501:SF16">
    <property type="entry name" value="MICROTUBULE-ASSOCIATED PROTEIN 4"/>
    <property type="match status" value="1"/>
</dbReference>
<feature type="compositionally biased region" description="Polar residues" evidence="8">
    <location>
        <begin position="573"/>
        <end position="589"/>
    </location>
</feature>
<evidence type="ECO:0000313" key="9">
    <source>
        <dbReference type="EMBL" id="TRY53861.1"/>
    </source>
</evidence>
<feature type="compositionally biased region" description="Polar residues" evidence="8">
    <location>
        <begin position="174"/>
        <end position="187"/>
    </location>
</feature>
<feature type="region of interest" description="Disordered" evidence="8">
    <location>
        <begin position="1185"/>
        <end position="1267"/>
    </location>
</feature>
<evidence type="ECO:0000256" key="2">
    <source>
        <dbReference type="ARBA" id="ARBA00022490"/>
    </source>
</evidence>
<feature type="compositionally biased region" description="Low complexity" evidence="8">
    <location>
        <begin position="917"/>
        <end position="938"/>
    </location>
</feature>
<dbReference type="GO" id="GO:0043005">
    <property type="term" value="C:neuron projection"/>
    <property type="evidence" value="ECO:0007669"/>
    <property type="project" value="TreeGrafter"/>
</dbReference>
<feature type="region of interest" description="Disordered" evidence="8">
    <location>
        <begin position="736"/>
        <end position="1107"/>
    </location>
</feature>
<feature type="region of interest" description="Disordered" evidence="8">
    <location>
        <begin position="454"/>
        <end position="486"/>
    </location>
</feature>
<comment type="caution">
    <text evidence="9">The sequence shown here is derived from an EMBL/GenBank/DDBJ whole genome shotgun (WGS) entry which is preliminary data.</text>
</comment>
<keyword evidence="6 7" id="KW-0206">Cytoskeleton</keyword>
<feature type="compositionally biased region" description="Basic residues" evidence="8">
    <location>
        <begin position="301"/>
        <end position="312"/>
    </location>
</feature>
<feature type="compositionally biased region" description="Basic and acidic residues" evidence="8">
    <location>
        <begin position="774"/>
        <end position="855"/>
    </location>
</feature>
<dbReference type="PROSITE" id="PS00229">
    <property type="entry name" value="TAU_MAP_1"/>
    <property type="match status" value="1"/>
</dbReference>
<keyword evidence="10" id="KW-1185">Reference proteome</keyword>
<feature type="region of interest" description="Disordered" evidence="8">
    <location>
        <begin position="174"/>
        <end position="426"/>
    </location>
</feature>
<gene>
    <name evidence="9" type="ORF">DNTS_002808</name>
</gene>
<feature type="compositionally biased region" description="Polar residues" evidence="8">
    <location>
        <begin position="1221"/>
        <end position="1242"/>
    </location>
</feature>
<evidence type="ECO:0000256" key="6">
    <source>
        <dbReference type="ARBA" id="ARBA00023212"/>
    </source>
</evidence>
<dbReference type="GO" id="GO:0031175">
    <property type="term" value="P:neuron projection development"/>
    <property type="evidence" value="ECO:0007669"/>
    <property type="project" value="TreeGrafter"/>
</dbReference>
<evidence type="ECO:0000256" key="7">
    <source>
        <dbReference type="RuleBase" id="RU000686"/>
    </source>
</evidence>
<feature type="compositionally biased region" description="Basic and acidic residues" evidence="8">
    <location>
        <begin position="1248"/>
        <end position="1259"/>
    </location>
</feature>
<feature type="compositionally biased region" description="Polar residues" evidence="8">
    <location>
        <begin position="874"/>
        <end position="900"/>
    </location>
</feature>
<evidence type="ECO:0000256" key="1">
    <source>
        <dbReference type="ARBA" id="ARBA00004245"/>
    </source>
</evidence>
<evidence type="ECO:0000256" key="4">
    <source>
        <dbReference type="ARBA" id="ARBA00022701"/>
    </source>
</evidence>
<feature type="region of interest" description="Disordered" evidence="8">
    <location>
        <begin position="573"/>
        <end position="722"/>
    </location>
</feature>
<feature type="non-terminal residue" evidence="9">
    <location>
        <position position="1"/>
    </location>
</feature>
<accession>A0A553ML09</accession>
<sequence length="1267" mass="135324">QRRSTREGGSDSVHIGQRYCVLNYKTTTTDAFTDGAPKAAQDSLMKRDFVAGLETQSFDDKVVPGFTTLGLTGGQRQDPQGDFHPSLPGQYVYKNDFSSGPTSMTGMPVQLGNQAKDNSMDSFLGLSQPGMNLGMNMNVGMAPLQSSKPFSMGEPQKTSSLFACEPFKTSQITTNLSESTRNSQENSAEVWGSPRRGEELLPTELSNASNKAEHSHSDAMGSQSKEATSGEEKSVEEGPEKTQKRKKKKRKNREEMYDLLDSLNSPDSEDTQSESSNHGCSSPPSRDEEIWESEFQERGGGRIKAKKNKTRKKLPEEWSAPSSMMDMDYSGPSLVESKTPSSSGIDTKITQFSPTPEPLHLTESQACRPHATEPQKATSFNSSYPDSTAHPLDELKRGLSDRDGLAKDDISKNNLDLPHFDPSDKLSIDLTESTQKTNLSPTQSVMFLDSVLQAQTPSPPTQNTPVKTPTFPTTAPENPSTVTPGSLYTATDVLGFKSTPAFSQSSLMCSPCTAASLNPEATPFIPSLTEKQEFPLAQPPLLEEIRTVRMSSQDSKCSDLCAVPGLASSTAAQGWNWQQGQPSALQSSRLSEDTQELSTKSTAQRPEEDLRISCQPSSRGGKNLGSAADSPTSLSSSPSPVFSGKVISANGLTSGPSLENVKYSDGVWDIPKGPSTIETPPSKSPRVVQRTMSGSTHLTVPPCPQLPDKYPGGDVPPPPPAVKYFTVEDKQRVLASTSVPQRSVGVALSSVKEDKTAKEKMETAPKMESMNIIEKQDKPEKMEKIDHPDKKSESLEKTKKSEPIIKDEKKPEKEEKHDNKAEKVEKVDKPEKTNKEKEDKKDNGEKVDKAAKAEKNVMAAKGPAKSPTADVSKEVTSSDGKNKPSAGSSSARPNSLSAGSSAGAPKRTSPTTNSANKKSPIPKAPTPTAATKKTPGATGVENKAKSSETGAQRRPPVPKAKAAAATNSKNGTSTQPTSAARRSSGTKTESQAGEAKKTAAKTPAQTTPRTSRTQPSTTSTAETNGTPTPRASRITKPPVPKQTPLEKKPPVPRAPRNIRPTNAPLPDLKNVRSKIGSTDNMKYQPGGGKVSAAQGKTDALPKTSQGKVQIVHKKLDFSHVTSRCGSKDNIKHVPGGGNVQILNKKVDLSKVTSKCGSKDNIKHKPGGGDVKIESHKVNVNAKAKVGSLDNVGHEPGGGSVKVIEGVQQKSEGSPSPPATSPPVQVSNGAKENGLKESSSTAVPNLMEGPRDTQGLDKRIPGTMFCIT</sequence>
<evidence type="ECO:0000256" key="8">
    <source>
        <dbReference type="SAM" id="MobiDB-lite"/>
    </source>
</evidence>
<dbReference type="STRING" id="623744.A0A553ML09"/>
<feature type="compositionally biased region" description="Polar residues" evidence="8">
    <location>
        <begin position="336"/>
        <end position="354"/>
    </location>
</feature>
<dbReference type="GO" id="GO:0005874">
    <property type="term" value="C:microtubule"/>
    <property type="evidence" value="ECO:0007669"/>
    <property type="project" value="UniProtKB-KW"/>
</dbReference>
<feature type="compositionally biased region" description="Polar residues" evidence="8">
    <location>
        <begin position="375"/>
        <end position="386"/>
    </location>
</feature>
<dbReference type="InterPro" id="IPR027324">
    <property type="entry name" value="MAP2/MAP4/Tau"/>
</dbReference>
<dbReference type="GO" id="GO:0008017">
    <property type="term" value="F:microtubule binding"/>
    <property type="evidence" value="ECO:0007669"/>
    <property type="project" value="InterPro"/>
</dbReference>
<dbReference type="PROSITE" id="PS51491">
    <property type="entry name" value="TAU_MAP_2"/>
    <property type="match status" value="4"/>
</dbReference>
<feature type="compositionally biased region" description="Low complexity" evidence="8">
    <location>
        <begin position="1000"/>
        <end position="1021"/>
    </location>
</feature>
<dbReference type="Proteomes" id="UP000316079">
    <property type="component" value="Unassembled WGS sequence"/>
</dbReference>
<feature type="compositionally biased region" description="Basic and acidic residues" evidence="8">
    <location>
        <begin position="751"/>
        <end position="765"/>
    </location>
</feature>
<evidence type="ECO:0000256" key="3">
    <source>
        <dbReference type="ARBA" id="ARBA00022553"/>
    </source>
</evidence>
<dbReference type="EMBL" id="SRMA01027433">
    <property type="protein sequence ID" value="TRY53861.1"/>
    <property type="molecule type" value="Genomic_DNA"/>
</dbReference>
<feature type="compositionally biased region" description="Polar residues" evidence="8">
    <location>
        <begin position="463"/>
        <end position="486"/>
    </location>
</feature>
<feature type="compositionally biased region" description="Polar residues" evidence="8">
    <location>
        <begin position="273"/>
        <end position="284"/>
    </location>
</feature>
<dbReference type="Pfam" id="PF00418">
    <property type="entry name" value="Tubulin-binding"/>
    <property type="match status" value="4"/>
</dbReference>